<proteinExistence type="predicted"/>
<protein>
    <submittedName>
        <fullName evidence="1">Uncharacterized protein</fullName>
    </submittedName>
</protein>
<organism evidence="1">
    <name type="scientific">Anguilla anguilla</name>
    <name type="common">European freshwater eel</name>
    <name type="synonym">Muraena anguilla</name>
    <dbReference type="NCBI Taxonomy" id="7936"/>
    <lineage>
        <taxon>Eukaryota</taxon>
        <taxon>Metazoa</taxon>
        <taxon>Chordata</taxon>
        <taxon>Craniata</taxon>
        <taxon>Vertebrata</taxon>
        <taxon>Euteleostomi</taxon>
        <taxon>Actinopterygii</taxon>
        <taxon>Neopterygii</taxon>
        <taxon>Teleostei</taxon>
        <taxon>Anguilliformes</taxon>
        <taxon>Anguillidae</taxon>
        <taxon>Anguilla</taxon>
    </lineage>
</organism>
<sequence length="30" mass="3491">MKRTLSLVQLGFVVYSGIRDWFILTMGTEE</sequence>
<evidence type="ECO:0000313" key="1">
    <source>
        <dbReference type="EMBL" id="JAH11391.1"/>
    </source>
</evidence>
<dbReference type="EMBL" id="GBXM01097186">
    <property type="protein sequence ID" value="JAH11391.1"/>
    <property type="molecule type" value="Transcribed_RNA"/>
</dbReference>
<name>A0A0E9Q3D0_ANGAN</name>
<reference evidence="1" key="2">
    <citation type="journal article" date="2015" name="Fish Shellfish Immunol.">
        <title>Early steps in the European eel (Anguilla anguilla)-Vibrio vulnificus interaction in the gills: Role of the RtxA13 toxin.</title>
        <authorList>
            <person name="Callol A."/>
            <person name="Pajuelo D."/>
            <person name="Ebbesson L."/>
            <person name="Teles M."/>
            <person name="MacKenzie S."/>
            <person name="Amaro C."/>
        </authorList>
    </citation>
    <scope>NUCLEOTIDE SEQUENCE</scope>
</reference>
<accession>A0A0E9Q3D0</accession>
<dbReference type="AlphaFoldDB" id="A0A0E9Q3D0"/>
<reference evidence="1" key="1">
    <citation type="submission" date="2014-11" db="EMBL/GenBank/DDBJ databases">
        <authorList>
            <person name="Amaro Gonzalez C."/>
        </authorList>
    </citation>
    <scope>NUCLEOTIDE SEQUENCE</scope>
</reference>